<sequence>MTLSGCSVEEMLADAARATAVGADLCEVRLDKLWVVEKPPEPVKVEDPPKDGRRRRPVYNPPEFTPQSFDSVDLAAALDAFKGGIDLPVVLTCRPERQGGYFSGTEEQRIGVLRTAIESGVSWVDLEIDIKAATRKELMSLAEGKTQVIASTHSANEPPNASEIISDIEGMEASGEIIKVCYNTSGRNSGLKLFEAAWNLKDSQLKTSIMGMGAGGDWTRIHGPLLHQDLVYSTMESGSHLSSQGRINASDLLIAWEMLQYD</sequence>
<keyword evidence="4" id="KW-0704">Schiff base</keyword>
<dbReference type="InterPro" id="IPR050146">
    <property type="entry name" value="Type-I_3-dehydroquinase"/>
</dbReference>
<dbReference type="PANTHER" id="PTHR43699">
    <property type="entry name" value="3-DEHYDROQUINATE DEHYDRATASE"/>
    <property type="match status" value="1"/>
</dbReference>
<dbReference type="CDD" id="cd00502">
    <property type="entry name" value="DHQase_I"/>
    <property type="match status" value="1"/>
</dbReference>
<organism evidence="6">
    <name type="scientific">uncultured marine group II/III euryarchaeote AD1000_88_D12</name>
    <dbReference type="NCBI Taxonomy" id="1457821"/>
    <lineage>
        <taxon>Archaea</taxon>
        <taxon>Methanobacteriati</taxon>
        <taxon>Methanobacteriota</taxon>
        <taxon>environmental samples</taxon>
    </lineage>
</organism>
<dbReference type="InterPro" id="IPR001381">
    <property type="entry name" value="DHquinase_I"/>
</dbReference>
<evidence type="ECO:0000256" key="5">
    <source>
        <dbReference type="SAM" id="MobiDB-lite"/>
    </source>
</evidence>
<evidence type="ECO:0000256" key="1">
    <source>
        <dbReference type="ARBA" id="ARBA00001864"/>
    </source>
</evidence>
<evidence type="ECO:0000256" key="4">
    <source>
        <dbReference type="ARBA" id="ARBA00023270"/>
    </source>
</evidence>
<dbReference type="Pfam" id="PF01487">
    <property type="entry name" value="DHquinase_I"/>
    <property type="match status" value="1"/>
</dbReference>
<keyword evidence="3 6" id="KW-0456">Lyase</keyword>
<comment type="catalytic activity">
    <reaction evidence="1">
        <text>3-dehydroquinate = 3-dehydroshikimate + H2O</text>
        <dbReference type="Rhea" id="RHEA:21096"/>
        <dbReference type="ChEBI" id="CHEBI:15377"/>
        <dbReference type="ChEBI" id="CHEBI:16630"/>
        <dbReference type="ChEBI" id="CHEBI:32364"/>
        <dbReference type="EC" id="4.2.1.10"/>
    </reaction>
</comment>
<dbReference type="InterPro" id="IPR013785">
    <property type="entry name" value="Aldolase_TIM"/>
</dbReference>
<accession>A0A075G022</accession>
<dbReference type="Gene3D" id="3.20.20.70">
    <property type="entry name" value="Aldolase class I"/>
    <property type="match status" value="1"/>
</dbReference>
<feature type="compositionally biased region" description="Basic and acidic residues" evidence="5">
    <location>
        <begin position="41"/>
        <end position="51"/>
    </location>
</feature>
<evidence type="ECO:0000256" key="3">
    <source>
        <dbReference type="ARBA" id="ARBA00023239"/>
    </source>
</evidence>
<dbReference type="EC" id="4.2.1.10" evidence="2"/>
<gene>
    <name evidence="6" type="primary">aroD</name>
</gene>
<name>A0A075G022_9EURY</name>
<dbReference type="SUPFAM" id="SSF51569">
    <property type="entry name" value="Aldolase"/>
    <property type="match status" value="1"/>
</dbReference>
<dbReference type="GO" id="GO:0003855">
    <property type="term" value="F:3-dehydroquinate dehydratase activity"/>
    <property type="evidence" value="ECO:0007669"/>
    <property type="project" value="UniProtKB-EC"/>
</dbReference>
<protein>
    <recommendedName>
        <fullName evidence="2">3-dehydroquinate dehydratase</fullName>
        <ecNumber evidence="2">4.2.1.10</ecNumber>
    </recommendedName>
</protein>
<feature type="region of interest" description="Disordered" evidence="5">
    <location>
        <begin position="41"/>
        <end position="62"/>
    </location>
</feature>
<dbReference type="AlphaFoldDB" id="A0A075G022"/>
<proteinExistence type="predicted"/>
<dbReference type="PANTHER" id="PTHR43699:SF1">
    <property type="entry name" value="3-DEHYDROQUINATE DEHYDRATASE"/>
    <property type="match status" value="1"/>
</dbReference>
<dbReference type="EMBL" id="KF900492">
    <property type="protein sequence ID" value="AIE96923.1"/>
    <property type="molecule type" value="Genomic_DNA"/>
</dbReference>
<dbReference type="GO" id="GO:0046279">
    <property type="term" value="P:3,4-dihydroxybenzoate biosynthetic process"/>
    <property type="evidence" value="ECO:0007669"/>
    <property type="project" value="TreeGrafter"/>
</dbReference>
<evidence type="ECO:0000313" key="6">
    <source>
        <dbReference type="EMBL" id="AIE96923.1"/>
    </source>
</evidence>
<reference evidence="6" key="1">
    <citation type="journal article" date="2014" name="Genome Biol. Evol.">
        <title>Pangenome evidence for extensive interdomain horizontal transfer affecting lineage core and shell genes in uncultured planktonic thaumarchaeota and euryarchaeota.</title>
        <authorList>
            <person name="Deschamps P."/>
            <person name="Zivanovic Y."/>
            <person name="Moreira D."/>
            <person name="Rodriguez-Valera F."/>
            <person name="Lopez-Garcia P."/>
        </authorList>
    </citation>
    <scope>NUCLEOTIDE SEQUENCE</scope>
</reference>
<evidence type="ECO:0000256" key="2">
    <source>
        <dbReference type="ARBA" id="ARBA00012060"/>
    </source>
</evidence>